<dbReference type="Gene3D" id="3.90.1140.10">
    <property type="entry name" value="Cyclic phosphodiesterase"/>
    <property type="match status" value="1"/>
</dbReference>
<dbReference type="NCBIfam" id="TIGR02258">
    <property type="entry name" value="2_5_ligase"/>
    <property type="match status" value="1"/>
</dbReference>
<comment type="caution">
    <text evidence="3">The sequence shown here is derived from an EMBL/GenBank/DDBJ whole genome shotgun (WGS) entry which is preliminary data.</text>
</comment>
<evidence type="ECO:0000313" key="4">
    <source>
        <dbReference type="Proteomes" id="UP000031258"/>
    </source>
</evidence>
<keyword evidence="1" id="KW-0378">Hydrolase</keyword>
<feature type="domain" description="Phosphoesterase HXTX" evidence="2">
    <location>
        <begin position="17"/>
        <end position="83"/>
    </location>
</feature>
<name>A0A0C1MQM7_9RICK</name>
<dbReference type="InterPro" id="IPR009097">
    <property type="entry name" value="Cyclic_Pdiesterase"/>
</dbReference>
<dbReference type="PANTHER" id="PTHR35561">
    <property type="entry name" value="RNA 2',3'-CYCLIC PHOSPHODIESTERASE"/>
    <property type="match status" value="1"/>
</dbReference>
<evidence type="ECO:0000256" key="1">
    <source>
        <dbReference type="ARBA" id="ARBA00022801"/>
    </source>
</evidence>
<dbReference type="PANTHER" id="PTHR35561:SF1">
    <property type="entry name" value="RNA 2',3'-CYCLIC PHOSPHODIESTERASE"/>
    <property type="match status" value="1"/>
</dbReference>
<gene>
    <name evidence="3" type="ORF">NF27_IN00580</name>
</gene>
<dbReference type="GO" id="GO:0008664">
    <property type="term" value="F:RNA 2',3'-cyclic 3'-phosphodiesterase activity"/>
    <property type="evidence" value="ECO:0007669"/>
    <property type="project" value="InterPro"/>
</dbReference>
<dbReference type="AlphaFoldDB" id="A0A0C1MQM7"/>
<protein>
    <recommendedName>
        <fullName evidence="2">Phosphoesterase HXTX domain-containing protein</fullName>
    </recommendedName>
</protein>
<dbReference type="SUPFAM" id="SSF55144">
    <property type="entry name" value="LigT-like"/>
    <property type="match status" value="1"/>
</dbReference>
<organism evidence="3 4">
    <name type="scientific">Candidatus Jidaibacter acanthamoebae</name>
    <dbReference type="NCBI Taxonomy" id="86105"/>
    <lineage>
        <taxon>Bacteria</taxon>
        <taxon>Pseudomonadati</taxon>
        <taxon>Pseudomonadota</taxon>
        <taxon>Alphaproteobacteria</taxon>
        <taxon>Rickettsiales</taxon>
        <taxon>Candidatus Midichloriaceae</taxon>
        <taxon>Candidatus Jidaibacter</taxon>
    </lineage>
</organism>
<sequence>MSVPIIGNAFIGIAIPEHITDLITDLYDNDLKNIKYVKPSNLHITLKFLGKSDEREIILIKEALNLMRFTHSDIILNKAVFWSPNIVVVEVELNPYLNIVKYELDKILFRHALIDIDKRPFKPHITVARTKAKFNKIELNNLLTTYKTINNKKFQSNQIHLYRSLRIESKQSDYIKLFTV</sequence>
<dbReference type="PATRIC" id="fig|86105.3.peg.1859"/>
<dbReference type="InterPro" id="IPR004175">
    <property type="entry name" value="RNA_CPDase"/>
</dbReference>
<dbReference type="Pfam" id="PF02834">
    <property type="entry name" value="LigT_PEase"/>
    <property type="match status" value="1"/>
</dbReference>
<dbReference type="InterPro" id="IPR014051">
    <property type="entry name" value="Phosphoesterase_HXTX"/>
</dbReference>
<proteinExistence type="predicted"/>
<dbReference type="EMBL" id="JSWE01000206">
    <property type="protein sequence ID" value="KIE04317.1"/>
    <property type="molecule type" value="Genomic_DNA"/>
</dbReference>
<keyword evidence="4" id="KW-1185">Reference proteome</keyword>
<dbReference type="OrthoDB" id="9793819at2"/>
<dbReference type="GO" id="GO:0004113">
    <property type="term" value="F:2',3'-cyclic-nucleotide 3'-phosphodiesterase activity"/>
    <property type="evidence" value="ECO:0007669"/>
    <property type="project" value="InterPro"/>
</dbReference>
<evidence type="ECO:0000313" key="3">
    <source>
        <dbReference type="EMBL" id="KIE04317.1"/>
    </source>
</evidence>
<dbReference type="Proteomes" id="UP000031258">
    <property type="component" value="Unassembled WGS sequence"/>
</dbReference>
<evidence type="ECO:0000259" key="2">
    <source>
        <dbReference type="Pfam" id="PF02834"/>
    </source>
</evidence>
<reference evidence="3 4" key="1">
    <citation type="submission" date="2014-11" db="EMBL/GenBank/DDBJ databases">
        <title>A Rickettsiales Symbiont of Amoebae With Ancient Features.</title>
        <authorList>
            <person name="Schulz F."/>
            <person name="Martijn J."/>
            <person name="Wascher F."/>
            <person name="Kostanjsek R."/>
            <person name="Ettema T.J."/>
            <person name="Horn M."/>
        </authorList>
    </citation>
    <scope>NUCLEOTIDE SEQUENCE [LARGE SCALE GENOMIC DNA]</scope>
    <source>
        <strain evidence="3 4">UWC36</strain>
    </source>
</reference>
<dbReference type="RefSeq" id="WP_039458924.1">
    <property type="nucleotide sequence ID" value="NZ_JSWE01000206.1"/>
</dbReference>
<dbReference type="STRING" id="86105.NF27_IN00580"/>
<accession>A0A0C1MQM7</accession>